<comment type="caution">
    <text evidence="2">The sequence shown here is derived from an EMBL/GenBank/DDBJ whole genome shotgun (WGS) entry which is preliminary data.</text>
</comment>
<proteinExistence type="predicted"/>
<dbReference type="Proteomes" id="UP001341840">
    <property type="component" value="Unassembled WGS sequence"/>
</dbReference>
<evidence type="ECO:0000256" key="1">
    <source>
        <dbReference type="SAM" id="MobiDB-lite"/>
    </source>
</evidence>
<gene>
    <name evidence="2" type="ORF">PIB30_055231</name>
</gene>
<sequence length="109" mass="12441">MRDWKGIPHLKKKNRKTENSNKGKLLGTLSNMQVLFAPVDKILDNSVPVHNHINGVSQSRCLVRRSANRGSPIDSSNACVSWRKVFQKFTSVKKVWYGFEDGFYISMIC</sequence>
<feature type="region of interest" description="Disordered" evidence="1">
    <location>
        <begin position="1"/>
        <end position="23"/>
    </location>
</feature>
<organism evidence="2 3">
    <name type="scientific">Stylosanthes scabra</name>
    <dbReference type="NCBI Taxonomy" id="79078"/>
    <lineage>
        <taxon>Eukaryota</taxon>
        <taxon>Viridiplantae</taxon>
        <taxon>Streptophyta</taxon>
        <taxon>Embryophyta</taxon>
        <taxon>Tracheophyta</taxon>
        <taxon>Spermatophyta</taxon>
        <taxon>Magnoliopsida</taxon>
        <taxon>eudicotyledons</taxon>
        <taxon>Gunneridae</taxon>
        <taxon>Pentapetalae</taxon>
        <taxon>rosids</taxon>
        <taxon>fabids</taxon>
        <taxon>Fabales</taxon>
        <taxon>Fabaceae</taxon>
        <taxon>Papilionoideae</taxon>
        <taxon>50 kb inversion clade</taxon>
        <taxon>dalbergioids sensu lato</taxon>
        <taxon>Dalbergieae</taxon>
        <taxon>Pterocarpus clade</taxon>
        <taxon>Stylosanthes</taxon>
    </lineage>
</organism>
<keyword evidence="3" id="KW-1185">Reference proteome</keyword>
<reference evidence="2 3" key="1">
    <citation type="journal article" date="2023" name="Plants (Basel)">
        <title>Bridging the Gap: Combining Genomics and Transcriptomics Approaches to Understand Stylosanthes scabra, an Orphan Legume from the Brazilian Caatinga.</title>
        <authorList>
            <person name="Ferreira-Neto J.R.C."/>
            <person name="da Silva M.D."/>
            <person name="Binneck E."/>
            <person name="de Melo N.F."/>
            <person name="da Silva R.H."/>
            <person name="de Melo A.L.T.M."/>
            <person name="Pandolfi V."/>
            <person name="Bustamante F.O."/>
            <person name="Brasileiro-Vidal A.C."/>
            <person name="Benko-Iseppon A.M."/>
        </authorList>
    </citation>
    <scope>NUCLEOTIDE SEQUENCE [LARGE SCALE GENOMIC DNA]</scope>
    <source>
        <tissue evidence="2">Leaves</tissue>
    </source>
</reference>
<name>A0ABU6UIV9_9FABA</name>
<accession>A0ABU6UIV9</accession>
<evidence type="ECO:0000313" key="3">
    <source>
        <dbReference type="Proteomes" id="UP001341840"/>
    </source>
</evidence>
<dbReference type="EMBL" id="JASCZI010121257">
    <property type="protein sequence ID" value="MED6160859.1"/>
    <property type="molecule type" value="Genomic_DNA"/>
</dbReference>
<evidence type="ECO:0000313" key="2">
    <source>
        <dbReference type="EMBL" id="MED6160859.1"/>
    </source>
</evidence>
<protein>
    <submittedName>
        <fullName evidence="2">Uncharacterized protein</fullName>
    </submittedName>
</protein>